<evidence type="ECO:0000313" key="2">
    <source>
        <dbReference type="Proteomes" id="UP000299102"/>
    </source>
</evidence>
<protein>
    <submittedName>
        <fullName evidence="1">Uncharacterized protein</fullName>
    </submittedName>
</protein>
<dbReference type="AlphaFoldDB" id="A0A4C1V4G4"/>
<reference evidence="1 2" key="1">
    <citation type="journal article" date="2019" name="Commun. Biol.">
        <title>The bagworm genome reveals a unique fibroin gene that provides high tensile strength.</title>
        <authorList>
            <person name="Kono N."/>
            <person name="Nakamura H."/>
            <person name="Ohtoshi R."/>
            <person name="Tomita M."/>
            <person name="Numata K."/>
            <person name="Arakawa K."/>
        </authorList>
    </citation>
    <scope>NUCLEOTIDE SEQUENCE [LARGE SCALE GENOMIC DNA]</scope>
</reference>
<proteinExistence type="predicted"/>
<dbReference type="Proteomes" id="UP000299102">
    <property type="component" value="Unassembled WGS sequence"/>
</dbReference>
<evidence type="ECO:0000313" key="1">
    <source>
        <dbReference type="EMBL" id="GBP33479.1"/>
    </source>
</evidence>
<dbReference type="EMBL" id="BGZK01000274">
    <property type="protein sequence ID" value="GBP33479.1"/>
    <property type="molecule type" value="Genomic_DNA"/>
</dbReference>
<name>A0A4C1V4G4_EUMVA</name>
<keyword evidence="2" id="KW-1185">Reference proteome</keyword>
<accession>A0A4C1V4G4</accession>
<comment type="caution">
    <text evidence="1">The sequence shown here is derived from an EMBL/GenBank/DDBJ whole genome shotgun (WGS) entry which is preliminary data.</text>
</comment>
<gene>
    <name evidence="1" type="ORF">EVAR_23882_1</name>
</gene>
<sequence length="78" mass="8980">MSDRDEKPISDVKIVPFSRALGPRRTRTELSESKAIRSRAAKTGFKVRNACDAGDWSLRVRRVEKHPYEVWLFTCEDG</sequence>
<organism evidence="1 2">
    <name type="scientific">Eumeta variegata</name>
    <name type="common">Bagworm moth</name>
    <name type="synonym">Eumeta japonica</name>
    <dbReference type="NCBI Taxonomy" id="151549"/>
    <lineage>
        <taxon>Eukaryota</taxon>
        <taxon>Metazoa</taxon>
        <taxon>Ecdysozoa</taxon>
        <taxon>Arthropoda</taxon>
        <taxon>Hexapoda</taxon>
        <taxon>Insecta</taxon>
        <taxon>Pterygota</taxon>
        <taxon>Neoptera</taxon>
        <taxon>Endopterygota</taxon>
        <taxon>Lepidoptera</taxon>
        <taxon>Glossata</taxon>
        <taxon>Ditrysia</taxon>
        <taxon>Tineoidea</taxon>
        <taxon>Psychidae</taxon>
        <taxon>Oiketicinae</taxon>
        <taxon>Eumeta</taxon>
    </lineage>
</organism>